<dbReference type="GO" id="GO:0005737">
    <property type="term" value="C:cytoplasm"/>
    <property type="evidence" value="ECO:0007669"/>
    <property type="project" value="TreeGrafter"/>
</dbReference>
<dbReference type="SUPFAM" id="SSF51905">
    <property type="entry name" value="FAD/NAD(P)-binding domain"/>
    <property type="match status" value="1"/>
</dbReference>
<dbReference type="InterPro" id="IPR036188">
    <property type="entry name" value="FAD/NAD-bd_sf"/>
</dbReference>
<dbReference type="PANTHER" id="PTHR43735">
    <property type="entry name" value="APOPTOSIS-INDUCING FACTOR 1"/>
    <property type="match status" value="1"/>
</dbReference>
<name>A0A135TGA9_9PEZI</name>
<organism evidence="6 7">
    <name type="scientific">Colletotrichum simmondsii</name>
    <dbReference type="NCBI Taxonomy" id="703756"/>
    <lineage>
        <taxon>Eukaryota</taxon>
        <taxon>Fungi</taxon>
        <taxon>Dikarya</taxon>
        <taxon>Ascomycota</taxon>
        <taxon>Pezizomycotina</taxon>
        <taxon>Sordariomycetes</taxon>
        <taxon>Hypocreomycetidae</taxon>
        <taxon>Glomerellales</taxon>
        <taxon>Glomerellaceae</taxon>
        <taxon>Colletotrichum</taxon>
        <taxon>Colletotrichum acutatum species complex</taxon>
    </lineage>
</organism>
<dbReference type="Proteomes" id="UP000070328">
    <property type="component" value="Unassembled WGS sequence"/>
</dbReference>
<feature type="domain" description="FAD/NAD(P)-binding" evidence="5">
    <location>
        <begin position="4"/>
        <end position="343"/>
    </location>
</feature>
<evidence type="ECO:0000256" key="2">
    <source>
        <dbReference type="ARBA" id="ARBA00022630"/>
    </source>
</evidence>
<proteinExistence type="inferred from homology"/>
<evidence type="ECO:0000256" key="1">
    <source>
        <dbReference type="ARBA" id="ARBA00006442"/>
    </source>
</evidence>
<dbReference type="GO" id="GO:0050660">
    <property type="term" value="F:flavin adenine dinucleotide binding"/>
    <property type="evidence" value="ECO:0007669"/>
    <property type="project" value="TreeGrafter"/>
</dbReference>
<reference evidence="6 7" key="1">
    <citation type="submission" date="2014-02" db="EMBL/GenBank/DDBJ databases">
        <title>The genome sequence of Colletotrichum simmondsii CBS122122.</title>
        <authorList>
            <person name="Baroncelli R."/>
            <person name="Thon M.R."/>
        </authorList>
    </citation>
    <scope>NUCLEOTIDE SEQUENCE [LARGE SCALE GENOMIC DNA]</scope>
    <source>
        <strain evidence="6 7">CBS122122</strain>
    </source>
</reference>
<comment type="similarity">
    <text evidence="1">Belongs to the FAD-dependent oxidoreductase family.</text>
</comment>
<keyword evidence="2" id="KW-0285">Flavoprotein</keyword>
<keyword evidence="4" id="KW-0560">Oxidoreductase</keyword>
<dbReference type="PRINTS" id="PR00368">
    <property type="entry name" value="FADPNR"/>
</dbReference>
<dbReference type="AlphaFoldDB" id="A0A135TGA9"/>
<evidence type="ECO:0000256" key="4">
    <source>
        <dbReference type="ARBA" id="ARBA00023002"/>
    </source>
</evidence>
<dbReference type="PRINTS" id="PR00411">
    <property type="entry name" value="PNDRDTASEI"/>
</dbReference>
<keyword evidence="7" id="KW-1185">Reference proteome</keyword>
<evidence type="ECO:0000256" key="3">
    <source>
        <dbReference type="ARBA" id="ARBA00022827"/>
    </source>
</evidence>
<keyword evidence="3" id="KW-0274">FAD</keyword>
<gene>
    <name evidence="6" type="ORF">CSIM01_06478</name>
</gene>
<dbReference type="InterPro" id="IPR023753">
    <property type="entry name" value="FAD/NAD-binding_dom"/>
</dbReference>
<evidence type="ECO:0000313" key="6">
    <source>
        <dbReference type="EMBL" id="KXH47196.1"/>
    </source>
</evidence>
<dbReference type="EMBL" id="JFBX01000170">
    <property type="protein sequence ID" value="KXH47196.1"/>
    <property type="molecule type" value="Genomic_DNA"/>
</dbReference>
<dbReference type="Pfam" id="PF07992">
    <property type="entry name" value="Pyr_redox_2"/>
    <property type="match status" value="1"/>
</dbReference>
<dbReference type="GO" id="GO:0004174">
    <property type="term" value="F:electron-transferring-flavoprotein dehydrogenase activity"/>
    <property type="evidence" value="ECO:0007669"/>
    <property type="project" value="TreeGrafter"/>
</dbReference>
<dbReference type="PANTHER" id="PTHR43735:SF3">
    <property type="entry name" value="FERROPTOSIS SUPPRESSOR PROTEIN 1"/>
    <property type="match status" value="1"/>
</dbReference>
<comment type="caution">
    <text evidence="6">The sequence shown here is derived from an EMBL/GenBank/DDBJ whole genome shotgun (WGS) entry which is preliminary data.</text>
</comment>
<dbReference type="Gene3D" id="3.50.50.100">
    <property type="match status" value="2"/>
</dbReference>
<dbReference type="OrthoDB" id="202203at2759"/>
<accession>A0A135TGA9</accession>
<sequence>MVKTVVVLGAAYGGLAVAHRLLKYTRQTEPDLRVILVSKVREPLQHYEWYTSSYSSILDPQNRTTSAEAGGVTELRRPVGAASSAQRLMRKWQTTHFYWNMGSVRAIVPGIVKDDQIFQPIEPGFASYPKESFEFVLGTATGLDVARKSALVSTASGPRSLPYDYLVLATGARAASPDMPWKSSNSHEETLRLLHATAEKVKSANHIVVAGAGPTGVEVAAEIRFEFKDKEVHLLAAEDEILAGDSIAKPVENEITRLGVQVRKHARVANSRPLPDGKTEVKLMSGEVIRTDLYLPTMGLVPNTEYLDPGMLNERKYVDVDEYMRVKGVENVWACGDIVSFPRAGFMLTDKQAAGVVKNIELALKGKDQAVVKGMPVDVYVCATGRSRGAGRIGWVKAPSLMIWAVKSRNLGLPMAVPYANGGQWTDDSRMSL</sequence>
<protein>
    <recommendedName>
        <fullName evidence="5">FAD/NAD(P)-binding domain-containing protein</fullName>
    </recommendedName>
</protein>
<evidence type="ECO:0000313" key="7">
    <source>
        <dbReference type="Proteomes" id="UP000070328"/>
    </source>
</evidence>
<evidence type="ECO:0000259" key="5">
    <source>
        <dbReference type="Pfam" id="PF07992"/>
    </source>
</evidence>